<keyword evidence="6" id="KW-0472">Membrane</keyword>
<gene>
    <name evidence="7" type="ORF">PACLA_8A041711</name>
</gene>
<dbReference type="PANTHER" id="PTHR31326">
    <property type="entry name" value="PROTEIN CLT2, CHLOROPLASTIC"/>
    <property type="match status" value="1"/>
</dbReference>
<keyword evidence="5" id="KW-1133">Transmembrane helix</keyword>
<evidence type="ECO:0000313" key="7">
    <source>
        <dbReference type="EMBL" id="CAB4011237.1"/>
    </source>
</evidence>
<dbReference type="GO" id="GO:0016020">
    <property type="term" value="C:membrane"/>
    <property type="evidence" value="ECO:0007669"/>
    <property type="project" value="UniProtKB-SubCell"/>
</dbReference>
<name>A0A6S7I2N5_PARCT</name>
<protein>
    <submittedName>
        <fullName evidence="7">Uncharacterized protein</fullName>
    </submittedName>
</protein>
<evidence type="ECO:0000256" key="1">
    <source>
        <dbReference type="ARBA" id="ARBA00004141"/>
    </source>
</evidence>
<evidence type="ECO:0000256" key="6">
    <source>
        <dbReference type="ARBA" id="ARBA00023136"/>
    </source>
</evidence>
<dbReference type="InterPro" id="IPR013936">
    <property type="entry name" value="CRT-like"/>
</dbReference>
<sequence>MNVTLPLWVDSTIVTPSGRHSNYGNHTTNGPGHDQFFNQINSSMEDNRKYMPQVDAYFVLSFGSIAFVVTFGTALLFIRLFQPHQLGDTERTFPHLQFFLAGFLNALAGVFIVFASSGRRTAPYLQAILGNAMIPLIITLRYLILRKVPTLRQFICAMIVLLSLFICLIPKIFTSIDPEADSSGGARGVAGIVWPLCFMLGS</sequence>
<comment type="caution">
    <text evidence="7">The sequence shown here is derived from an EMBL/GenBank/DDBJ whole genome shotgun (WGS) entry which is preliminary data.</text>
</comment>
<keyword evidence="4" id="KW-0812">Transmembrane</keyword>
<dbReference type="Pfam" id="PF08627">
    <property type="entry name" value="CRT-like"/>
    <property type="match status" value="1"/>
</dbReference>
<dbReference type="EMBL" id="CACRXK020007080">
    <property type="protein sequence ID" value="CAB4011237.1"/>
    <property type="molecule type" value="Genomic_DNA"/>
</dbReference>
<evidence type="ECO:0000313" key="8">
    <source>
        <dbReference type="Proteomes" id="UP001152795"/>
    </source>
</evidence>
<evidence type="ECO:0000256" key="5">
    <source>
        <dbReference type="ARBA" id="ARBA00022989"/>
    </source>
</evidence>
<keyword evidence="8" id="KW-1185">Reference proteome</keyword>
<proteinExistence type="inferred from homology"/>
<dbReference type="AlphaFoldDB" id="A0A6S7I2N5"/>
<dbReference type="Proteomes" id="UP001152795">
    <property type="component" value="Unassembled WGS sequence"/>
</dbReference>
<evidence type="ECO:0000256" key="3">
    <source>
        <dbReference type="ARBA" id="ARBA00022448"/>
    </source>
</evidence>
<keyword evidence="3" id="KW-0813">Transport</keyword>
<dbReference type="OrthoDB" id="264057at2759"/>
<feature type="non-terminal residue" evidence="7">
    <location>
        <position position="1"/>
    </location>
</feature>
<comment type="subcellular location">
    <subcellularLocation>
        <location evidence="1">Membrane</location>
        <topology evidence="1">Multi-pass membrane protein</topology>
    </subcellularLocation>
</comment>
<dbReference type="PANTHER" id="PTHR31326:SF1">
    <property type="entry name" value="PROTEIN CLT2, CHLOROPLASTIC"/>
    <property type="match status" value="1"/>
</dbReference>
<comment type="similarity">
    <text evidence="2">Belongs to the CRT-like transporter family.</text>
</comment>
<reference evidence="7" key="1">
    <citation type="submission" date="2020-04" db="EMBL/GenBank/DDBJ databases">
        <authorList>
            <person name="Alioto T."/>
            <person name="Alioto T."/>
            <person name="Gomez Garrido J."/>
        </authorList>
    </citation>
    <scope>NUCLEOTIDE SEQUENCE</scope>
    <source>
        <strain evidence="7">A484AB</strain>
    </source>
</reference>
<evidence type="ECO:0000256" key="4">
    <source>
        <dbReference type="ARBA" id="ARBA00022692"/>
    </source>
</evidence>
<evidence type="ECO:0000256" key="2">
    <source>
        <dbReference type="ARBA" id="ARBA00006690"/>
    </source>
</evidence>
<accession>A0A6S7I2N5</accession>
<organism evidence="7 8">
    <name type="scientific">Paramuricea clavata</name>
    <name type="common">Red gorgonian</name>
    <name type="synonym">Violescent sea-whip</name>
    <dbReference type="NCBI Taxonomy" id="317549"/>
    <lineage>
        <taxon>Eukaryota</taxon>
        <taxon>Metazoa</taxon>
        <taxon>Cnidaria</taxon>
        <taxon>Anthozoa</taxon>
        <taxon>Octocorallia</taxon>
        <taxon>Malacalcyonacea</taxon>
        <taxon>Plexauridae</taxon>
        <taxon>Paramuricea</taxon>
    </lineage>
</organism>